<dbReference type="InterPro" id="IPR023809">
    <property type="entry name" value="Thiopep_bacteriocin_synth_dom"/>
</dbReference>
<dbReference type="InterPro" id="IPR000682">
    <property type="entry name" value="PCMT"/>
</dbReference>
<dbReference type="Pfam" id="PF01135">
    <property type="entry name" value="PCMT"/>
    <property type="match status" value="1"/>
</dbReference>
<dbReference type="EC" id="2.1.1.77" evidence="3"/>
<evidence type="ECO:0000256" key="1">
    <source>
        <dbReference type="ARBA" id="ARBA00004496"/>
    </source>
</evidence>
<gene>
    <name evidence="13" type="primary">fxlM</name>
    <name evidence="13" type="ORF">GCM10023235_12670</name>
</gene>
<feature type="domain" description="Thiopeptide-type bacteriocin biosynthesis" evidence="12">
    <location>
        <begin position="5"/>
        <end position="253"/>
    </location>
</feature>
<evidence type="ECO:0000256" key="5">
    <source>
        <dbReference type="ARBA" id="ARBA00022490"/>
    </source>
</evidence>
<dbReference type="EMBL" id="BAABIS010000001">
    <property type="protein sequence ID" value="GAA4838868.1"/>
    <property type="molecule type" value="Genomic_DNA"/>
</dbReference>
<dbReference type="GO" id="GO:0032259">
    <property type="term" value="P:methylation"/>
    <property type="evidence" value="ECO:0007669"/>
    <property type="project" value="UniProtKB-KW"/>
</dbReference>
<proteinExistence type="inferred from homology"/>
<evidence type="ECO:0000259" key="12">
    <source>
        <dbReference type="Pfam" id="PF14028"/>
    </source>
</evidence>
<dbReference type="Proteomes" id="UP001501752">
    <property type="component" value="Unassembled WGS sequence"/>
</dbReference>
<protein>
    <recommendedName>
        <fullName evidence="4">Protein-L-isoaspartate O-methyltransferase</fullName>
        <ecNumber evidence="3">2.1.1.77</ecNumber>
    </recommendedName>
    <alternativeName>
        <fullName evidence="11">L-isoaspartyl protein carboxyl methyltransferase</fullName>
    </alternativeName>
    <alternativeName>
        <fullName evidence="9">Protein L-isoaspartyl methyltransferase</fullName>
    </alternativeName>
    <alternativeName>
        <fullName evidence="10">Protein-beta-aspartate methyltransferase</fullName>
    </alternativeName>
</protein>
<dbReference type="GO" id="GO:0008168">
    <property type="term" value="F:methyltransferase activity"/>
    <property type="evidence" value="ECO:0007669"/>
    <property type="project" value="UniProtKB-KW"/>
</dbReference>
<dbReference type="SUPFAM" id="SSF53335">
    <property type="entry name" value="S-adenosyl-L-methionine-dependent methyltransferases"/>
    <property type="match status" value="1"/>
</dbReference>
<keyword evidence="6 13" id="KW-0489">Methyltransferase</keyword>
<evidence type="ECO:0000256" key="9">
    <source>
        <dbReference type="ARBA" id="ARBA00030757"/>
    </source>
</evidence>
<organism evidence="13 14">
    <name type="scientific">Kitasatospora terrestris</name>
    <dbReference type="NCBI Taxonomy" id="258051"/>
    <lineage>
        <taxon>Bacteria</taxon>
        <taxon>Bacillati</taxon>
        <taxon>Actinomycetota</taxon>
        <taxon>Actinomycetes</taxon>
        <taxon>Kitasatosporales</taxon>
        <taxon>Streptomycetaceae</taxon>
        <taxon>Kitasatospora</taxon>
    </lineage>
</organism>
<evidence type="ECO:0000313" key="13">
    <source>
        <dbReference type="EMBL" id="GAA4838868.1"/>
    </source>
</evidence>
<keyword evidence="7" id="KW-0808">Transferase</keyword>
<dbReference type="InterPro" id="IPR029063">
    <property type="entry name" value="SAM-dependent_MTases_sf"/>
</dbReference>
<evidence type="ECO:0000256" key="6">
    <source>
        <dbReference type="ARBA" id="ARBA00022603"/>
    </source>
</evidence>
<comment type="caution">
    <text evidence="13">The sequence shown here is derived from an EMBL/GenBank/DDBJ whole genome shotgun (WGS) entry which is preliminary data.</text>
</comment>
<keyword evidence="14" id="KW-1185">Reference proteome</keyword>
<dbReference type="Gene3D" id="3.40.50.150">
    <property type="entry name" value="Vaccinia Virus protein VP39"/>
    <property type="match status" value="1"/>
</dbReference>
<dbReference type="InterPro" id="IPR027573">
    <property type="entry name" value="Methyltran_FxLD"/>
</dbReference>
<evidence type="ECO:0000256" key="7">
    <source>
        <dbReference type="ARBA" id="ARBA00022679"/>
    </source>
</evidence>
<evidence type="ECO:0000256" key="11">
    <source>
        <dbReference type="ARBA" id="ARBA00031350"/>
    </source>
</evidence>
<sequence length="694" mass="75300">MTTGWIQHDIAVTYRATTEQLAVHRLAPALTEAQNSGELEGWWYMRKDPFRLRYRANAPAPAITALLDDLTREGHLDGWSLGIYEPESAAFGGAPAMEAAHRLFNVDSHHLLARAADHQQTAALGQAETTVLLTGAMLRAAGLDWYEQGDVWAKFAELRPQAPAVAPERAAELTVAMRRLMTADTHQIAEPGWALDSHGPWIHAFEQAGQDLVRLSREGHLTRGLRAVLAHLLLFHANRAGLRVEHQSALAARALDAVFHSGEDSASSQSTIRTTTRVAHVTTLSDNTAIPSAEELRDSLTNRLLTQKAITTWAVENAFRTVPREHFLPGFPLDVAYADNPTYTKTDGSGVQISAASQPWIVAMMLEQLAAQPGEKIFESGAGTGVNAAYLGVIVGPDGQVVTVDVDDDLVDGARKHIADAGVTNVDVVLGDGALGHPAAAPYDRIIATVSTSEMPTAWLQQIKPTGRIVLPLRLRGTASRSIAFERGDASWRSTDSQLAVFMPLRGSMDDARRTVTLTAQDDVTLQVHKDQTDAVDTDTLLGVFDGERHERWTGVNVPAGTTYEFMDLWLSCTLPNALMRMSVADTAQDRGVARMFSWGSMATVNGSSLAYLTIRPAEPAEDGRKVYETGVIGHGPDGAALADLVSQEIRTWGTAYRDRTVRFELPDAPATADPAAGIFVLPRPNHPITVIWE</sequence>
<accession>A0ABP9DD44</accession>
<evidence type="ECO:0000256" key="4">
    <source>
        <dbReference type="ARBA" id="ARBA00013346"/>
    </source>
</evidence>
<evidence type="ECO:0000256" key="2">
    <source>
        <dbReference type="ARBA" id="ARBA00005369"/>
    </source>
</evidence>
<dbReference type="NCBIfam" id="TIGR04364">
    <property type="entry name" value="methyltran_FxLD"/>
    <property type="match status" value="1"/>
</dbReference>
<name>A0ABP9DD44_9ACTN</name>
<keyword evidence="8" id="KW-0949">S-adenosyl-L-methionine</keyword>
<comment type="similarity">
    <text evidence="2">Belongs to the methyltransferase superfamily. L-isoaspartyl/D-aspartyl protein methyltransferase family.</text>
</comment>
<dbReference type="PANTHER" id="PTHR11579">
    <property type="entry name" value="PROTEIN-L-ISOASPARTATE O-METHYLTRANSFERASE"/>
    <property type="match status" value="1"/>
</dbReference>
<evidence type="ECO:0000256" key="8">
    <source>
        <dbReference type="ARBA" id="ARBA00022691"/>
    </source>
</evidence>
<dbReference type="PANTHER" id="PTHR11579:SF0">
    <property type="entry name" value="PROTEIN-L-ISOASPARTATE(D-ASPARTATE) O-METHYLTRANSFERASE"/>
    <property type="match status" value="1"/>
</dbReference>
<comment type="subcellular location">
    <subcellularLocation>
        <location evidence="1">Cytoplasm</location>
    </subcellularLocation>
</comment>
<dbReference type="Pfam" id="PF14028">
    <property type="entry name" value="Lant_dehydr_C"/>
    <property type="match status" value="1"/>
</dbReference>
<reference evidence="14" key="1">
    <citation type="journal article" date="2019" name="Int. J. Syst. Evol. Microbiol.">
        <title>The Global Catalogue of Microorganisms (GCM) 10K type strain sequencing project: providing services to taxonomists for standard genome sequencing and annotation.</title>
        <authorList>
            <consortium name="The Broad Institute Genomics Platform"/>
            <consortium name="The Broad Institute Genome Sequencing Center for Infectious Disease"/>
            <person name="Wu L."/>
            <person name="Ma J."/>
        </authorList>
    </citation>
    <scope>NUCLEOTIDE SEQUENCE [LARGE SCALE GENOMIC DNA]</scope>
    <source>
        <strain evidence="14">JCM 13006</strain>
    </source>
</reference>
<evidence type="ECO:0000313" key="14">
    <source>
        <dbReference type="Proteomes" id="UP001501752"/>
    </source>
</evidence>
<evidence type="ECO:0000256" key="3">
    <source>
        <dbReference type="ARBA" id="ARBA00011890"/>
    </source>
</evidence>
<evidence type="ECO:0000256" key="10">
    <source>
        <dbReference type="ARBA" id="ARBA00031323"/>
    </source>
</evidence>
<keyword evidence="5" id="KW-0963">Cytoplasm</keyword>
<dbReference type="RefSeq" id="WP_345695759.1">
    <property type="nucleotide sequence ID" value="NZ_BAABIS010000001.1"/>
</dbReference>
<dbReference type="NCBIfam" id="TIGR03891">
    <property type="entry name" value="thiopep_ocin"/>
    <property type="match status" value="1"/>
</dbReference>